<dbReference type="InterPro" id="IPR036452">
    <property type="entry name" value="Ribo_hydro-like"/>
</dbReference>
<dbReference type="PANTHER" id="PTHR42080">
    <property type="entry name" value="SRR1 DOMAIN-CONTAINING PROTEIN"/>
    <property type="match status" value="1"/>
</dbReference>
<dbReference type="Pfam" id="PF20055">
    <property type="entry name" value="DUF6454"/>
    <property type="match status" value="1"/>
</dbReference>
<dbReference type="InterPro" id="IPR046312">
    <property type="entry name" value="DUF6454"/>
</dbReference>
<sequence>NLAMSTSSLQSFLDKPRVFVLSDISNEPDDAESLVRFLLYSNQFDIEGIVAVMSTWMKTKVCPQDMHKIIDGYAGVVDNLNNHTHPDHPYPTTEKLRSLVKSGPPVYSFEGVGTDKPLTDGHQLLLDRIEASSDRPLWVLVWGGTNVLAQVLLTSKEKCPADQAASLRAKLRVYTISDQDDTSAWIRAEFSDIFYISSVHAWNQYGLAAWTGIAGDRYYGFDHGGPDFSKMTKSWIKKNIQVGPLGSTYPDYIFIPEGDTPTFLYIIQNGLGVREHPEYGSWGGRYALTDLSGKGLAGRHYSDTTDAVVGADGKTYTSNQATIWRWRDTFQNDFASRIQWSLNADFEAANHHPVLCVNDSWGHGALELEIEAGEDIVFDASSSYDPDGDSLSFKWWQYKEPTATQWLVRFEVSNLEIENLEPDARRVKVRIPPPEQCCFDRFTTGSPVARGQLLHLVLEVTDNAGNLLSSPKVGRIKQFRQRPMTSILVALYFLLFGSATISPLSTMARSSLASPNITITRPSTPFAPSPLPPPNPLTHADEILAQFSKLTRSTSWRLVSKIPFEGELWEPEGIAKVGTDRYFVSAGEYTAPTRKFPDGQWEDGTDRTAGAGFGHIVVFDGQGQRIADATLSEKDSTEYHLGGIDYDGEFIWATLSEYRPNSTATVLRLSPATLQHETLFRVGDHQGGIVHDPSNRTLTTLNWGGREGSIWSLDRPAPPLSKFASPQRRVINPSHWIDYQDCKFLGHAKAYDDRAVMLCSGIAKLADGVEVGGVAIVDTQTLEPLMEVPITMRTDHGVLVTKNPVDVDVVDGRMQLYFLPEEGHATLSKRDSLHLLRLHLSKPPHVLITMLASTLSVLVLAATAAAHIVISYPGWRGNNLITNETFPYGMQWTFPCGGTPLTQNRTYWPTTGGAVAFQPVEDRPVEQEEWTRVESKSRFRRAPRNTVPSALANKIKPDEPHHHKSVADIKAEFETFRTRWHESDAHQRLAALLEEKNNNVHAPVNKAVCLGVGTFDTEDGGWDARRRTYIQLIAFLDMVELLSKESSEPIRCIFQEPRFTANDKAFLESLGHEVVESPGAFEAVDRHSLLFAIHMYRPIYEAALSTLPAVFVGTGWETWDGVGNLKEGDFQCMQDMHASHKLLPFPQDDTYTTFSSTCIYWRPLEESDGQSSDAADVVPPNGVTGHGVPEVAKPEDGKDQAQNTDVSHGTEGAKEAIPGAIQS</sequence>
<dbReference type="Gene3D" id="2.60.40.10">
    <property type="entry name" value="Immunoglobulins"/>
    <property type="match status" value="1"/>
</dbReference>
<feature type="domain" description="Cellulose-binding Sde182 nucleoside hydrolase-like" evidence="2">
    <location>
        <begin position="17"/>
        <end position="286"/>
    </location>
</feature>
<evidence type="ECO:0000313" key="7">
    <source>
        <dbReference type="Proteomes" id="UP000045706"/>
    </source>
</evidence>
<dbReference type="InterPro" id="IPR011483">
    <property type="entry name" value="Sde182_NH-like"/>
</dbReference>
<name>A0A0G4KSB1_VERLO</name>
<dbReference type="SUPFAM" id="SSF75011">
    <property type="entry name" value="3-carboxy-cis,cis-mucoante lactonizing enzyme"/>
    <property type="match status" value="1"/>
</dbReference>
<feature type="non-terminal residue" evidence="6">
    <location>
        <position position="1"/>
    </location>
</feature>
<evidence type="ECO:0000313" key="6">
    <source>
        <dbReference type="EMBL" id="CRK12315.1"/>
    </source>
</evidence>
<evidence type="ECO:0000259" key="4">
    <source>
        <dbReference type="Pfam" id="PF20238"/>
    </source>
</evidence>
<dbReference type="InterPro" id="IPR048527">
    <property type="entry name" value="Sde182_C"/>
</dbReference>
<feature type="region of interest" description="Disordered" evidence="1">
    <location>
        <begin position="1169"/>
        <end position="1223"/>
    </location>
</feature>
<evidence type="ECO:0000256" key="1">
    <source>
        <dbReference type="SAM" id="MobiDB-lite"/>
    </source>
</evidence>
<evidence type="ECO:0000259" key="2">
    <source>
        <dbReference type="Pfam" id="PF07632"/>
    </source>
</evidence>
<dbReference type="Pfam" id="PF21027">
    <property type="entry name" value="Sde0182_C"/>
    <property type="match status" value="1"/>
</dbReference>
<dbReference type="InterPro" id="IPR012942">
    <property type="entry name" value="SRR1-like"/>
</dbReference>
<dbReference type="InterPro" id="IPR013783">
    <property type="entry name" value="Ig-like_fold"/>
</dbReference>
<evidence type="ECO:0000259" key="5">
    <source>
        <dbReference type="Pfam" id="PF21027"/>
    </source>
</evidence>
<reference evidence="7" key="1">
    <citation type="submission" date="2015-05" db="EMBL/GenBank/DDBJ databases">
        <authorList>
            <person name="Fogelqvist Johan"/>
        </authorList>
    </citation>
    <scope>NUCLEOTIDE SEQUENCE [LARGE SCALE GENOMIC DNA]</scope>
</reference>
<dbReference type="Pfam" id="PF07985">
    <property type="entry name" value="SRR1"/>
    <property type="match status" value="1"/>
</dbReference>
<feature type="domain" description="Copper acquisition factor BIM1-like" evidence="4">
    <location>
        <begin position="866"/>
        <end position="917"/>
    </location>
</feature>
<evidence type="ECO:0000259" key="3">
    <source>
        <dbReference type="Pfam" id="PF07985"/>
    </source>
</evidence>
<dbReference type="EMBL" id="CVQI01003002">
    <property type="protein sequence ID" value="CRK12315.1"/>
    <property type="molecule type" value="Genomic_DNA"/>
</dbReference>
<dbReference type="InterPro" id="IPR046530">
    <property type="entry name" value="BIM1-like_dom"/>
</dbReference>
<accession>A0A0G4KSB1</accession>
<dbReference type="Pfam" id="PF07632">
    <property type="entry name" value="Sde182_NH-like"/>
    <property type="match status" value="1"/>
</dbReference>
<proteinExistence type="predicted"/>
<dbReference type="Gene3D" id="3.90.245.10">
    <property type="entry name" value="Ribonucleoside hydrolase-like"/>
    <property type="match status" value="1"/>
</dbReference>
<gene>
    <name evidence="6" type="ORF">BN1723_009689</name>
</gene>
<dbReference type="GO" id="GO:0016799">
    <property type="term" value="F:hydrolase activity, hydrolyzing N-glycosyl compounds"/>
    <property type="evidence" value="ECO:0007669"/>
    <property type="project" value="InterPro"/>
</dbReference>
<organism evidence="6 7">
    <name type="scientific">Verticillium longisporum</name>
    <name type="common">Verticillium dahliae var. longisporum</name>
    <dbReference type="NCBI Taxonomy" id="100787"/>
    <lineage>
        <taxon>Eukaryota</taxon>
        <taxon>Fungi</taxon>
        <taxon>Dikarya</taxon>
        <taxon>Ascomycota</taxon>
        <taxon>Pezizomycotina</taxon>
        <taxon>Sordariomycetes</taxon>
        <taxon>Hypocreomycetidae</taxon>
        <taxon>Glomerellales</taxon>
        <taxon>Plectosphaerellaceae</taxon>
        <taxon>Verticillium</taxon>
    </lineage>
</organism>
<dbReference type="Proteomes" id="UP000045706">
    <property type="component" value="Unassembled WGS sequence"/>
</dbReference>
<protein>
    <submittedName>
        <fullName evidence="6">Uncharacterized protein</fullName>
    </submittedName>
</protein>
<feature type="domain" description="SRR1-like" evidence="3">
    <location>
        <begin position="993"/>
        <end position="1161"/>
    </location>
</feature>
<dbReference type="PANTHER" id="PTHR42080:SF1">
    <property type="entry name" value="SRR1-LIKE DOMAIN-CONTAINING PROTEIN"/>
    <property type="match status" value="1"/>
</dbReference>
<dbReference type="Pfam" id="PF20238">
    <property type="entry name" value="BIM1-like_dom"/>
    <property type="match status" value="1"/>
</dbReference>
<dbReference type="AlphaFoldDB" id="A0A0G4KSB1"/>
<feature type="domain" description="Cellulose-binding Sde182 C-terminal" evidence="5">
    <location>
        <begin position="376"/>
        <end position="465"/>
    </location>
</feature>